<gene>
    <name evidence="2" type="ORF">V5O48_004293</name>
</gene>
<keyword evidence="1" id="KW-0472">Membrane</keyword>
<keyword evidence="3" id="KW-1185">Reference proteome</keyword>
<keyword evidence="1" id="KW-0812">Transmembrane</keyword>
<feature type="transmembrane region" description="Helical" evidence="1">
    <location>
        <begin position="89"/>
        <end position="112"/>
    </location>
</feature>
<name>A0ABR3FQK7_9AGAR</name>
<evidence type="ECO:0000256" key="1">
    <source>
        <dbReference type="SAM" id="Phobius"/>
    </source>
</evidence>
<dbReference type="EMBL" id="JBAHYK010000142">
    <property type="protein sequence ID" value="KAL0577689.1"/>
    <property type="molecule type" value="Genomic_DNA"/>
</dbReference>
<feature type="transmembrane region" description="Helical" evidence="1">
    <location>
        <begin position="44"/>
        <end position="66"/>
    </location>
</feature>
<proteinExistence type="predicted"/>
<feature type="transmembrane region" description="Helical" evidence="1">
    <location>
        <begin position="15"/>
        <end position="32"/>
    </location>
</feature>
<sequence>MAPPVPISSLIVEDWFHGLYTTGVFLTLWVIFKNTSYDTRRKANLVALVVGMYGLSTIHCGLQWFYYSSAIDENELSGGPGLLNSLSHIAPWIEAVGDTAFCLNVLIADILFIWRAWVIWQKRWIIIILPTIMTICGVALAARFVVALLTLESSGDAFTAIKRQHDFVAFSTAYFVLSIATSVITTFFLAMRIILVQRAAFKATGRRDNPFSAAIEIPVESAVLYSISLLIFVVLNVTKNPNAFYAQNIHAQVTGLTPLLIVLRVAAGHSRPDTAWSVSIDPSIHTRTQAETNAGDLSKIVFRPGDTTTGGSTRNAEGSRCEYKEEGSTVRATHASDIESDVKKEMV</sequence>
<reference evidence="2 3" key="1">
    <citation type="submission" date="2024-02" db="EMBL/GenBank/DDBJ databases">
        <title>A draft genome for the cacao thread blight pathogen Marasmius crinis-equi.</title>
        <authorList>
            <person name="Cohen S.P."/>
            <person name="Baruah I.K."/>
            <person name="Amoako-Attah I."/>
            <person name="Bukari Y."/>
            <person name="Meinhardt L.W."/>
            <person name="Bailey B.A."/>
        </authorList>
    </citation>
    <scope>NUCLEOTIDE SEQUENCE [LARGE SCALE GENOMIC DNA]</scope>
    <source>
        <strain evidence="2 3">GH-76</strain>
    </source>
</reference>
<feature type="transmembrane region" description="Helical" evidence="1">
    <location>
        <begin position="124"/>
        <end position="151"/>
    </location>
</feature>
<feature type="transmembrane region" description="Helical" evidence="1">
    <location>
        <begin position="171"/>
        <end position="196"/>
    </location>
</feature>
<organism evidence="2 3">
    <name type="scientific">Marasmius crinis-equi</name>
    <dbReference type="NCBI Taxonomy" id="585013"/>
    <lineage>
        <taxon>Eukaryota</taxon>
        <taxon>Fungi</taxon>
        <taxon>Dikarya</taxon>
        <taxon>Basidiomycota</taxon>
        <taxon>Agaricomycotina</taxon>
        <taxon>Agaricomycetes</taxon>
        <taxon>Agaricomycetidae</taxon>
        <taxon>Agaricales</taxon>
        <taxon>Marasmiineae</taxon>
        <taxon>Marasmiaceae</taxon>
        <taxon>Marasmius</taxon>
    </lineage>
</organism>
<protein>
    <submittedName>
        <fullName evidence="2">Uncharacterized protein</fullName>
    </submittedName>
</protein>
<comment type="caution">
    <text evidence="2">The sequence shown here is derived from an EMBL/GenBank/DDBJ whole genome shotgun (WGS) entry which is preliminary data.</text>
</comment>
<keyword evidence="1" id="KW-1133">Transmembrane helix</keyword>
<evidence type="ECO:0000313" key="3">
    <source>
        <dbReference type="Proteomes" id="UP001465976"/>
    </source>
</evidence>
<accession>A0ABR3FQK7</accession>
<evidence type="ECO:0000313" key="2">
    <source>
        <dbReference type="EMBL" id="KAL0577689.1"/>
    </source>
</evidence>
<dbReference type="Proteomes" id="UP001465976">
    <property type="component" value="Unassembled WGS sequence"/>
</dbReference>